<dbReference type="HOGENOM" id="CLU_2986503_0_0_4"/>
<name>Q5P8E6_AROAE</name>
<accession>Q5P8E6</accession>
<evidence type="ECO:0000313" key="1">
    <source>
        <dbReference type="EMBL" id="CAI06413.1"/>
    </source>
</evidence>
<keyword evidence="2" id="KW-1185">Reference proteome</keyword>
<sequence length="57" mass="6212">MPLAISLIFPSGTPLAHKLKRLSTAPTGYHVLIGDLLRIVVAHSYLRSLALMIPPCF</sequence>
<dbReference type="Proteomes" id="UP000006552">
    <property type="component" value="Chromosome"/>
</dbReference>
<gene>
    <name evidence="1" type="ORF">ebA561</name>
</gene>
<evidence type="ECO:0000313" key="2">
    <source>
        <dbReference type="Proteomes" id="UP000006552"/>
    </source>
</evidence>
<dbReference type="KEGG" id="eba:ebA561"/>
<dbReference type="AlphaFoldDB" id="Q5P8E6"/>
<reference evidence="1 2" key="1">
    <citation type="journal article" date="2005" name="Arch. Microbiol.">
        <title>The genome sequence of an anaerobic aromatic-degrading denitrifying bacterium, strain EbN1.</title>
        <authorList>
            <person name="Rabus R."/>
            <person name="Kube M."/>
            <person name="Heider J."/>
            <person name="Beck A."/>
            <person name="Heitmann K."/>
            <person name="Widdel F."/>
            <person name="Reinhardt R."/>
        </authorList>
    </citation>
    <scope>NUCLEOTIDE SEQUENCE [LARGE SCALE GENOMIC DNA]</scope>
    <source>
        <strain evidence="1 2">EbN1</strain>
    </source>
</reference>
<protein>
    <submittedName>
        <fullName evidence="1">Uncharacterized protein</fullName>
    </submittedName>
</protein>
<dbReference type="EMBL" id="CR555306">
    <property type="protein sequence ID" value="CAI06413.1"/>
    <property type="molecule type" value="Genomic_DNA"/>
</dbReference>
<organism evidence="1 2">
    <name type="scientific">Aromatoleum aromaticum (strain DSM 19018 / LMG 30748 / EbN1)</name>
    <name type="common">Azoarcus sp. (strain EbN1)</name>
    <dbReference type="NCBI Taxonomy" id="76114"/>
    <lineage>
        <taxon>Bacteria</taxon>
        <taxon>Pseudomonadati</taxon>
        <taxon>Pseudomonadota</taxon>
        <taxon>Betaproteobacteria</taxon>
        <taxon>Rhodocyclales</taxon>
        <taxon>Rhodocyclaceae</taxon>
        <taxon>Aromatoleum</taxon>
    </lineage>
</organism>
<proteinExistence type="predicted"/>